<name>A0A024T8N6_9STRA</name>
<accession>A0A024T8N6</accession>
<evidence type="ECO:0000313" key="1">
    <source>
        <dbReference type="EMBL" id="ETV90495.1"/>
    </source>
</evidence>
<protein>
    <submittedName>
        <fullName evidence="1">Uncharacterized protein</fullName>
    </submittedName>
</protein>
<sequence>MHMPVLLQRLERGFRGMLDSTRSFPNRTARSFIVGTIHKDLALHSTCSTCWSCTSRGSAACAHSRRSMGFLAWCFDRRAVECVASSTRLEFSATDSRRSTPRRDAAPCRCCLASSQAGDKCSWPRSSCSTCPARFRRPRSRRL</sequence>
<dbReference type="VEuPathDB" id="FungiDB:H310_14735"/>
<dbReference type="RefSeq" id="XP_008880883.1">
    <property type="nucleotide sequence ID" value="XM_008882661.1"/>
</dbReference>
<organism evidence="1">
    <name type="scientific">Aphanomyces invadans</name>
    <dbReference type="NCBI Taxonomy" id="157072"/>
    <lineage>
        <taxon>Eukaryota</taxon>
        <taxon>Sar</taxon>
        <taxon>Stramenopiles</taxon>
        <taxon>Oomycota</taxon>
        <taxon>Saprolegniomycetes</taxon>
        <taxon>Saprolegniales</taxon>
        <taxon>Verrucalvaceae</taxon>
        <taxon>Aphanomyces</taxon>
    </lineage>
</organism>
<gene>
    <name evidence="1" type="ORF">H310_14735</name>
</gene>
<reference evidence="1" key="1">
    <citation type="submission" date="2013-12" db="EMBL/GenBank/DDBJ databases">
        <title>The Genome Sequence of Aphanomyces invadans NJM9701.</title>
        <authorList>
            <consortium name="The Broad Institute Genomics Platform"/>
            <person name="Russ C."/>
            <person name="Tyler B."/>
            <person name="van West P."/>
            <person name="Dieguez-Uribeondo J."/>
            <person name="Young S.K."/>
            <person name="Zeng Q."/>
            <person name="Gargeya S."/>
            <person name="Fitzgerald M."/>
            <person name="Abouelleil A."/>
            <person name="Alvarado L."/>
            <person name="Chapman S.B."/>
            <person name="Gainer-Dewar J."/>
            <person name="Goldberg J."/>
            <person name="Griggs A."/>
            <person name="Gujja S."/>
            <person name="Hansen M."/>
            <person name="Howarth C."/>
            <person name="Imamovic A."/>
            <person name="Ireland A."/>
            <person name="Larimer J."/>
            <person name="McCowan C."/>
            <person name="Murphy C."/>
            <person name="Pearson M."/>
            <person name="Poon T.W."/>
            <person name="Priest M."/>
            <person name="Roberts A."/>
            <person name="Saif S."/>
            <person name="Shea T."/>
            <person name="Sykes S."/>
            <person name="Wortman J."/>
            <person name="Nusbaum C."/>
            <person name="Birren B."/>
        </authorList>
    </citation>
    <scope>NUCLEOTIDE SEQUENCE [LARGE SCALE GENOMIC DNA]</scope>
    <source>
        <strain evidence="1">NJM9701</strain>
    </source>
</reference>
<proteinExistence type="predicted"/>
<dbReference type="GeneID" id="20091785"/>
<dbReference type="AlphaFoldDB" id="A0A024T8N6"/>
<dbReference type="EMBL" id="KI914034">
    <property type="protein sequence ID" value="ETV90495.1"/>
    <property type="molecule type" value="Genomic_DNA"/>
</dbReference>